<evidence type="ECO:0000313" key="3">
    <source>
        <dbReference type="Proteomes" id="UP000756921"/>
    </source>
</evidence>
<reference evidence="2" key="1">
    <citation type="journal article" date="2020" name="Mol. Plant Microbe Interact.">
        <title>Genome Sequence of the Biocontrol Agent Coniothyrium minitans strain Conio (IMI 134523).</title>
        <authorList>
            <person name="Patel D."/>
            <person name="Shittu T.A."/>
            <person name="Baroncelli R."/>
            <person name="Muthumeenakshi S."/>
            <person name="Osborne T.H."/>
            <person name="Janganan T.K."/>
            <person name="Sreenivasaprasad S."/>
        </authorList>
    </citation>
    <scope>NUCLEOTIDE SEQUENCE</scope>
    <source>
        <strain evidence="2">Conio</strain>
    </source>
</reference>
<feature type="region of interest" description="Disordered" evidence="1">
    <location>
        <begin position="141"/>
        <end position="165"/>
    </location>
</feature>
<dbReference type="EMBL" id="WJXW01000009">
    <property type="protein sequence ID" value="KAF9733373.1"/>
    <property type="molecule type" value="Genomic_DNA"/>
</dbReference>
<proteinExistence type="predicted"/>
<organism evidence="2 3">
    <name type="scientific">Paraphaeosphaeria minitans</name>
    <dbReference type="NCBI Taxonomy" id="565426"/>
    <lineage>
        <taxon>Eukaryota</taxon>
        <taxon>Fungi</taxon>
        <taxon>Dikarya</taxon>
        <taxon>Ascomycota</taxon>
        <taxon>Pezizomycotina</taxon>
        <taxon>Dothideomycetes</taxon>
        <taxon>Pleosporomycetidae</taxon>
        <taxon>Pleosporales</taxon>
        <taxon>Massarineae</taxon>
        <taxon>Didymosphaeriaceae</taxon>
        <taxon>Paraphaeosphaeria</taxon>
    </lineage>
</organism>
<gene>
    <name evidence="2" type="ORF">PMIN01_09056</name>
</gene>
<evidence type="ECO:0000256" key="1">
    <source>
        <dbReference type="SAM" id="MobiDB-lite"/>
    </source>
</evidence>
<dbReference type="AlphaFoldDB" id="A0A9P6KN97"/>
<dbReference type="OrthoDB" id="5280080at2759"/>
<comment type="caution">
    <text evidence="2">The sequence shown here is derived from an EMBL/GenBank/DDBJ whole genome shotgun (WGS) entry which is preliminary data.</text>
</comment>
<evidence type="ECO:0000313" key="2">
    <source>
        <dbReference type="EMBL" id="KAF9733373.1"/>
    </source>
</evidence>
<sequence>MTQPAPILPPNVTIFTPSSPSTAQSLLQARRFTRLSASASTSPEQLSKALRSRAGLDETFYFSHGRAILIFDGGSGKGGGDADLDDAHHEHFRLVCLAFKDADIGLDVAKCVHDAESVLQAGYQLDAMKDGSVLIIDLMHAEKEDDDEDDSEDENVNEDHAKDGS</sequence>
<name>A0A9P6KN97_9PLEO</name>
<accession>A0A9P6KN97</accession>
<keyword evidence="3" id="KW-1185">Reference proteome</keyword>
<protein>
    <submittedName>
        <fullName evidence="2">Uncharacterized protein</fullName>
    </submittedName>
</protein>
<dbReference type="Proteomes" id="UP000756921">
    <property type="component" value="Unassembled WGS sequence"/>
</dbReference>
<feature type="compositionally biased region" description="Acidic residues" evidence="1">
    <location>
        <begin position="144"/>
        <end position="156"/>
    </location>
</feature>